<dbReference type="STRING" id="86666.SAMN04490247_1869"/>
<proteinExistence type="predicted"/>
<dbReference type="PANTHER" id="PTHR33677:SF5">
    <property type="entry name" value="TRANSCRIPTIONAL REPRESSOR FRMR"/>
    <property type="match status" value="1"/>
</dbReference>
<evidence type="ECO:0000313" key="1">
    <source>
        <dbReference type="EMBL" id="SDJ42762.1"/>
    </source>
</evidence>
<organism evidence="1 2">
    <name type="scientific">Salimicrobium halophilum</name>
    <dbReference type="NCBI Taxonomy" id="86666"/>
    <lineage>
        <taxon>Bacteria</taxon>
        <taxon>Bacillati</taxon>
        <taxon>Bacillota</taxon>
        <taxon>Bacilli</taxon>
        <taxon>Bacillales</taxon>
        <taxon>Bacillaceae</taxon>
        <taxon>Salimicrobium</taxon>
    </lineage>
</organism>
<dbReference type="RefSeq" id="WP_093193598.1">
    <property type="nucleotide sequence ID" value="NZ_FNEV01000005.1"/>
</dbReference>
<dbReference type="InterPro" id="IPR038390">
    <property type="entry name" value="Metal_Tscrpt_repr_sf"/>
</dbReference>
<dbReference type="AlphaFoldDB" id="A0A1G8TMK0"/>
<name>A0A1G8TMK0_9BACI</name>
<reference evidence="2" key="1">
    <citation type="submission" date="2016-10" db="EMBL/GenBank/DDBJ databases">
        <authorList>
            <person name="Varghese N."/>
            <person name="Submissions S."/>
        </authorList>
    </citation>
    <scope>NUCLEOTIDE SEQUENCE [LARGE SCALE GENOMIC DNA]</scope>
    <source>
        <strain evidence="2">DSM 4771</strain>
    </source>
</reference>
<dbReference type="GO" id="GO:0046872">
    <property type="term" value="F:metal ion binding"/>
    <property type="evidence" value="ECO:0007669"/>
    <property type="project" value="InterPro"/>
</dbReference>
<dbReference type="Gene3D" id="1.20.58.1000">
    <property type="entry name" value="Metal-sensitive repressor, helix protomer"/>
    <property type="match status" value="1"/>
</dbReference>
<keyword evidence="2" id="KW-1185">Reference proteome</keyword>
<accession>A0A1G8TMK0</accession>
<dbReference type="Pfam" id="PF02583">
    <property type="entry name" value="Trns_repr_metal"/>
    <property type="match status" value="1"/>
</dbReference>
<evidence type="ECO:0000313" key="2">
    <source>
        <dbReference type="Proteomes" id="UP000199225"/>
    </source>
</evidence>
<dbReference type="CDD" id="cd10155">
    <property type="entry name" value="BsYrkD-like_DUF156"/>
    <property type="match status" value="1"/>
</dbReference>
<dbReference type="OrthoDB" id="9798732at2"/>
<keyword evidence="1" id="KW-0238">DNA-binding</keyword>
<dbReference type="GO" id="GO:0003677">
    <property type="term" value="F:DNA binding"/>
    <property type="evidence" value="ECO:0007669"/>
    <property type="project" value="UniProtKB-KW"/>
</dbReference>
<dbReference type="GO" id="GO:0045892">
    <property type="term" value="P:negative regulation of DNA-templated transcription"/>
    <property type="evidence" value="ECO:0007669"/>
    <property type="project" value="UniProtKB-ARBA"/>
</dbReference>
<protein>
    <submittedName>
        <fullName evidence="1">DNA-binding transcriptional regulator, FrmR family</fullName>
    </submittedName>
</protein>
<dbReference type="InterPro" id="IPR003735">
    <property type="entry name" value="Metal_Tscrpt_repr"/>
</dbReference>
<dbReference type="EMBL" id="FNEV01000005">
    <property type="protein sequence ID" value="SDJ42762.1"/>
    <property type="molecule type" value="Genomic_DNA"/>
</dbReference>
<sequence length="93" mass="10506">MEDINKKSEYDQDVKNRLKRVEGQVRGVLKMMEEGKECKDVVTQLSAARSAMDRSLAYIVAKNLETCIRDAEDQGENADDVIGEAIQMLVKSR</sequence>
<dbReference type="PANTHER" id="PTHR33677">
    <property type="entry name" value="TRANSCRIPTIONAL REPRESSOR FRMR-RELATED"/>
    <property type="match status" value="1"/>
</dbReference>
<dbReference type="Proteomes" id="UP000199225">
    <property type="component" value="Unassembled WGS sequence"/>
</dbReference>
<gene>
    <name evidence="1" type="ORF">SAMN04490247_1869</name>
</gene>